<organism evidence="5 6">
    <name type="scientific">Marinigracilibium pacificum</name>
    <dbReference type="NCBI Taxonomy" id="2729599"/>
    <lineage>
        <taxon>Bacteria</taxon>
        <taxon>Pseudomonadati</taxon>
        <taxon>Bacteroidota</taxon>
        <taxon>Cytophagia</taxon>
        <taxon>Cytophagales</taxon>
        <taxon>Flammeovirgaceae</taxon>
        <taxon>Marinigracilibium</taxon>
    </lineage>
</organism>
<gene>
    <name evidence="5" type="ORF">HH304_14035</name>
</gene>
<evidence type="ECO:0000256" key="3">
    <source>
        <dbReference type="ARBA" id="ARBA00023163"/>
    </source>
</evidence>
<dbReference type="PROSITE" id="PS00622">
    <property type="entry name" value="HTH_LUXR_1"/>
    <property type="match status" value="1"/>
</dbReference>
<dbReference type="Pfam" id="PF00196">
    <property type="entry name" value="GerE"/>
    <property type="match status" value="1"/>
</dbReference>
<reference evidence="5 6" key="1">
    <citation type="submission" date="2020-04" db="EMBL/GenBank/DDBJ databases">
        <title>Flammeovirgaceae bacterium KN852 isolated from deep sea.</title>
        <authorList>
            <person name="Zhang D.-C."/>
        </authorList>
    </citation>
    <scope>NUCLEOTIDE SEQUENCE [LARGE SCALE GENOMIC DNA]</scope>
    <source>
        <strain evidence="5 6">KN852</strain>
    </source>
</reference>
<evidence type="ECO:0000313" key="6">
    <source>
        <dbReference type="Proteomes" id="UP000559010"/>
    </source>
</evidence>
<dbReference type="PANTHER" id="PTHR44688">
    <property type="entry name" value="DNA-BINDING TRANSCRIPTIONAL ACTIVATOR DEVR_DOSR"/>
    <property type="match status" value="1"/>
</dbReference>
<dbReference type="PRINTS" id="PR00038">
    <property type="entry name" value="HTHLUXR"/>
</dbReference>
<dbReference type="SUPFAM" id="SSF46894">
    <property type="entry name" value="C-terminal effector domain of the bipartite response regulators"/>
    <property type="match status" value="1"/>
</dbReference>
<dbReference type="InterPro" id="IPR016032">
    <property type="entry name" value="Sig_transdc_resp-reg_C-effctor"/>
</dbReference>
<dbReference type="InterPro" id="IPR000792">
    <property type="entry name" value="Tscrpt_reg_LuxR_C"/>
</dbReference>
<dbReference type="PROSITE" id="PS50043">
    <property type="entry name" value="HTH_LUXR_2"/>
    <property type="match status" value="1"/>
</dbReference>
<feature type="domain" description="HTH luxR-type" evidence="4">
    <location>
        <begin position="145"/>
        <end position="210"/>
    </location>
</feature>
<keyword evidence="1" id="KW-0805">Transcription regulation</keyword>
<dbReference type="AlphaFoldDB" id="A0A848J4Y8"/>
<sequence length="215" mass="23805">MGDPSVLIAGNNTLFHIGMRSLVEESFHYHTIDVNTNNDFEKSLHVDGLVGVVIDADNFFYDDFSIIQTVRTNYNLPVLAVASKSNNRALVDLFKLGIESCITPNCKEKEVVEALGAMISKEKFYCNNIIDVILSEQLNTKQPVASIDNQVLSPRELEITVCLATGMNNKTIAAKLFLSVHTIQTHRKNIMKKLGVSSVAEIVRYAYDNGLVDPG</sequence>
<dbReference type="SUPFAM" id="SSF52172">
    <property type="entry name" value="CheY-like"/>
    <property type="match status" value="1"/>
</dbReference>
<evidence type="ECO:0000259" key="4">
    <source>
        <dbReference type="PROSITE" id="PS50043"/>
    </source>
</evidence>
<protein>
    <submittedName>
        <fullName evidence="5">Response regulator transcription factor</fullName>
    </submittedName>
</protein>
<dbReference type="RefSeq" id="WP_169682714.1">
    <property type="nucleotide sequence ID" value="NZ_JABBNU010000008.1"/>
</dbReference>
<evidence type="ECO:0000313" key="5">
    <source>
        <dbReference type="EMBL" id="NMM49524.1"/>
    </source>
</evidence>
<dbReference type="CDD" id="cd06170">
    <property type="entry name" value="LuxR_C_like"/>
    <property type="match status" value="1"/>
</dbReference>
<proteinExistence type="predicted"/>
<dbReference type="Gene3D" id="3.40.50.2300">
    <property type="match status" value="1"/>
</dbReference>
<accession>A0A848J4Y8</accession>
<keyword evidence="2" id="KW-0238">DNA-binding</keyword>
<dbReference type="EMBL" id="JABBNU010000008">
    <property type="protein sequence ID" value="NMM49524.1"/>
    <property type="molecule type" value="Genomic_DNA"/>
</dbReference>
<dbReference type="PANTHER" id="PTHR44688:SF16">
    <property type="entry name" value="DNA-BINDING TRANSCRIPTIONAL ACTIVATOR DEVR_DOSR"/>
    <property type="match status" value="1"/>
</dbReference>
<dbReference type="GO" id="GO:0006355">
    <property type="term" value="P:regulation of DNA-templated transcription"/>
    <property type="evidence" value="ECO:0007669"/>
    <property type="project" value="InterPro"/>
</dbReference>
<name>A0A848J4Y8_9BACT</name>
<dbReference type="GO" id="GO:0003677">
    <property type="term" value="F:DNA binding"/>
    <property type="evidence" value="ECO:0007669"/>
    <property type="project" value="UniProtKB-KW"/>
</dbReference>
<evidence type="ECO:0000256" key="2">
    <source>
        <dbReference type="ARBA" id="ARBA00023125"/>
    </source>
</evidence>
<keyword evidence="6" id="KW-1185">Reference proteome</keyword>
<dbReference type="InterPro" id="IPR011006">
    <property type="entry name" value="CheY-like_superfamily"/>
</dbReference>
<keyword evidence="3" id="KW-0804">Transcription</keyword>
<dbReference type="SMART" id="SM00421">
    <property type="entry name" value="HTH_LUXR"/>
    <property type="match status" value="1"/>
</dbReference>
<dbReference type="Proteomes" id="UP000559010">
    <property type="component" value="Unassembled WGS sequence"/>
</dbReference>
<comment type="caution">
    <text evidence="5">The sequence shown here is derived from an EMBL/GenBank/DDBJ whole genome shotgun (WGS) entry which is preliminary data.</text>
</comment>
<evidence type="ECO:0000256" key="1">
    <source>
        <dbReference type="ARBA" id="ARBA00023015"/>
    </source>
</evidence>